<dbReference type="Gene3D" id="3.40.50.2020">
    <property type="match status" value="1"/>
</dbReference>
<keyword evidence="2" id="KW-0328">Glycosyltransferase</keyword>
<dbReference type="Pfam" id="PF00156">
    <property type="entry name" value="Pribosyltran"/>
    <property type="match status" value="1"/>
</dbReference>
<dbReference type="InterPro" id="IPR000836">
    <property type="entry name" value="PRTase_dom"/>
</dbReference>
<sequence length="208" mass="21753">MRYRDRTDAGERLAGAVADLALEVPVVLALPRGGLPVAVPVAAALGTRADVLVARKVTLPHQPEVALGAVAEGAGDPYLTREGRSLPTEVRARAVDEARTETGRLAAAYRGDRPLPDVAGRDVVLVDDGLATGATAAAALLRLREARPRRLVLAVPVGPPDAVRALGDLADDVVCPLVPPDLRAVSLWYDRFDQTTDAEVTALLSVPG</sequence>
<dbReference type="SUPFAM" id="SSF53271">
    <property type="entry name" value="PRTase-like"/>
    <property type="match status" value="1"/>
</dbReference>
<dbReference type="EMBL" id="JBHSLD010000004">
    <property type="protein sequence ID" value="MFC5379794.1"/>
    <property type="molecule type" value="Genomic_DNA"/>
</dbReference>
<evidence type="ECO:0000313" key="3">
    <source>
        <dbReference type="Proteomes" id="UP001596122"/>
    </source>
</evidence>
<dbReference type="GO" id="GO:0016757">
    <property type="term" value="F:glycosyltransferase activity"/>
    <property type="evidence" value="ECO:0007669"/>
    <property type="project" value="UniProtKB-KW"/>
</dbReference>
<dbReference type="Proteomes" id="UP001596122">
    <property type="component" value="Unassembled WGS sequence"/>
</dbReference>
<name>A0ABW0GJ43_9MICO</name>
<evidence type="ECO:0000259" key="1">
    <source>
        <dbReference type="Pfam" id="PF00156"/>
    </source>
</evidence>
<reference evidence="3" key="1">
    <citation type="journal article" date="2019" name="Int. J. Syst. Evol. Microbiol.">
        <title>The Global Catalogue of Microorganisms (GCM) 10K type strain sequencing project: providing services to taxonomists for standard genome sequencing and annotation.</title>
        <authorList>
            <consortium name="The Broad Institute Genomics Platform"/>
            <consortium name="The Broad Institute Genome Sequencing Center for Infectious Disease"/>
            <person name="Wu L."/>
            <person name="Ma J."/>
        </authorList>
    </citation>
    <scope>NUCLEOTIDE SEQUENCE [LARGE SCALE GENOMIC DNA]</scope>
    <source>
        <strain evidence="3">CCUG 43114</strain>
    </source>
</reference>
<gene>
    <name evidence="2" type="ORF">ACFPJ6_03215</name>
</gene>
<feature type="domain" description="Phosphoribosyltransferase" evidence="1">
    <location>
        <begin position="20"/>
        <end position="161"/>
    </location>
</feature>
<dbReference type="RefSeq" id="WP_340269019.1">
    <property type="nucleotide sequence ID" value="NZ_JBBEOG010000003.1"/>
</dbReference>
<evidence type="ECO:0000313" key="2">
    <source>
        <dbReference type="EMBL" id="MFC5379794.1"/>
    </source>
</evidence>
<protein>
    <submittedName>
        <fullName evidence="2">Phosphoribosyltransferase</fullName>
    </submittedName>
</protein>
<dbReference type="CDD" id="cd06223">
    <property type="entry name" value="PRTases_typeI"/>
    <property type="match status" value="1"/>
</dbReference>
<accession>A0ABW0GJ43</accession>
<organism evidence="2 3">
    <name type="scientific">Aquipuribacter nitratireducens</name>
    <dbReference type="NCBI Taxonomy" id="650104"/>
    <lineage>
        <taxon>Bacteria</taxon>
        <taxon>Bacillati</taxon>
        <taxon>Actinomycetota</taxon>
        <taxon>Actinomycetes</taxon>
        <taxon>Micrococcales</taxon>
        <taxon>Intrasporangiaceae</taxon>
        <taxon>Aquipuribacter</taxon>
    </lineage>
</organism>
<proteinExistence type="predicted"/>
<comment type="caution">
    <text evidence="2">The sequence shown here is derived from an EMBL/GenBank/DDBJ whole genome shotgun (WGS) entry which is preliminary data.</text>
</comment>
<keyword evidence="3" id="KW-1185">Reference proteome</keyword>
<dbReference type="InterPro" id="IPR029057">
    <property type="entry name" value="PRTase-like"/>
</dbReference>
<keyword evidence="2" id="KW-0808">Transferase</keyword>
<dbReference type="Gene3D" id="3.30.1310.20">
    <property type="entry name" value="PRTase-like"/>
    <property type="match status" value="1"/>
</dbReference>